<feature type="active site" description="Charge relay system" evidence="6">
    <location>
        <position position="344"/>
    </location>
</feature>
<dbReference type="InterPro" id="IPR050131">
    <property type="entry name" value="Peptidase_S8_subtilisin-like"/>
</dbReference>
<dbReference type="GO" id="GO:0004252">
    <property type="term" value="F:serine-type endopeptidase activity"/>
    <property type="evidence" value="ECO:0007669"/>
    <property type="project" value="UniProtKB-UniRule"/>
</dbReference>
<sequence length="406" mass="44580">MLWHDFHSRGGSTLDPSSFAECLHQAMKDTAELERRHIIQFATAQDYDAFACHMNLKSKSFPQLRQVRPLRLIRAISCPLSSVDRIASAPFVQSVEADVRIRLHARGPSSGSSSLYAGTPAAADPEAVKIPWGIRHIRAPEVWSKSRGDQIRIAVIDTGADYSHPDLRHCLSRGINVLSHQPYPIDDNGHGTHIAGTIAAYTNQRGIVGVAPQALIHPVKAFDNQGGAFVSDIVKGIDWCVANGMDIINMSFGMRTYSKALEAAVLSAYRAGIIVIASSGNEGKRAEIDYPARFPQVIAVGATTRRGRIASFSNDGKQIDIYAPGENIYSTWLQGKYRELSGTSMATSHVTGVVALMLSLKPDLKPLRIRMLLRKNARLILKPGKRDCIKELHALRTVSALFRKKK</sequence>
<keyword evidence="9" id="KW-1185">Reference proteome</keyword>
<keyword evidence="5 6" id="KW-0720">Serine protease</keyword>
<feature type="domain" description="Peptidase S8/S53" evidence="7">
    <location>
        <begin position="148"/>
        <end position="377"/>
    </location>
</feature>
<evidence type="ECO:0000256" key="4">
    <source>
        <dbReference type="ARBA" id="ARBA00022801"/>
    </source>
</evidence>
<dbReference type="Proteomes" id="UP000450917">
    <property type="component" value="Unassembled WGS sequence"/>
</dbReference>
<evidence type="ECO:0000256" key="1">
    <source>
        <dbReference type="ARBA" id="ARBA00011073"/>
    </source>
</evidence>
<dbReference type="PROSITE" id="PS51892">
    <property type="entry name" value="SUBTILASE"/>
    <property type="match status" value="1"/>
</dbReference>
<dbReference type="PANTHER" id="PTHR43806:SF11">
    <property type="entry name" value="CEREVISIN-RELATED"/>
    <property type="match status" value="1"/>
</dbReference>
<dbReference type="EMBL" id="WNZX01000033">
    <property type="protein sequence ID" value="MUG73814.1"/>
    <property type="molecule type" value="Genomic_DNA"/>
</dbReference>
<keyword evidence="2 6" id="KW-0645">Protease</keyword>
<dbReference type="AlphaFoldDB" id="A0A7X2ZF73"/>
<dbReference type="CDD" id="cd07477">
    <property type="entry name" value="Peptidases_S8_Subtilisin_subset"/>
    <property type="match status" value="1"/>
</dbReference>
<dbReference type="GO" id="GO:0006508">
    <property type="term" value="P:proteolysis"/>
    <property type="evidence" value="ECO:0007669"/>
    <property type="project" value="UniProtKB-KW"/>
</dbReference>
<comment type="caution">
    <text evidence="8">The sequence shown here is derived from an EMBL/GenBank/DDBJ whole genome shotgun (WGS) entry which is preliminary data.</text>
</comment>
<dbReference type="PRINTS" id="PR00723">
    <property type="entry name" value="SUBTILISIN"/>
</dbReference>
<feature type="active site" description="Charge relay system" evidence="6">
    <location>
        <position position="157"/>
    </location>
</feature>
<evidence type="ECO:0000256" key="2">
    <source>
        <dbReference type="ARBA" id="ARBA00022670"/>
    </source>
</evidence>
<evidence type="ECO:0000259" key="7">
    <source>
        <dbReference type="Pfam" id="PF00082"/>
    </source>
</evidence>
<gene>
    <name evidence="8" type="ORF">GNP93_24715</name>
</gene>
<dbReference type="SUPFAM" id="SSF52743">
    <property type="entry name" value="Subtilisin-like"/>
    <property type="match status" value="1"/>
</dbReference>
<evidence type="ECO:0000313" key="9">
    <source>
        <dbReference type="Proteomes" id="UP000450917"/>
    </source>
</evidence>
<dbReference type="PROSITE" id="PS00137">
    <property type="entry name" value="SUBTILASE_HIS"/>
    <property type="match status" value="1"/>
</dbReference>
<accession>A0A7X2ZF73</accession>
<dbReference type="InterPro" id="IPR022398">
    <property type="entry name" value="Peptidase_S8_His-AS"/>
</dbReference>
<reference evidence="8 9" key="1">
    <citation type="submission" date="2019-11" db="EMBL/GenBank/DDBJ databases">
        <title>Draft genome sequences of five Paenibacillus species of dairy origin.</title>
        <authorList>
            <person name="Olajide A.M."/>
            <person name="Chen S."/>
            <person name="Lapointe G."/>
        </authorList>
    </citation>
    <scope>NUCLEOTIDE SEQUENCE [LARGE SCALE GENOMIC DNA]</scope>
    <source>
        <strain evidence="8 9">2CS3</strain>
    </source>
</reference>
<keyword evidence="3" id="KW-0479">Metal-binding</keyword>
<evidence type="ECO:0000256" key="6">
    <source>
        <dbReference type="PROSITE-ProRule" id="PRU01240"/>
    </source>
</evidence>
<keyword evidence="4 6" id="KW-0378">Hydrolase</keyword>
<organism evidence="8 9">
    <name type="scientific">Paenibacillus validus</name>
    <dbReference type="NCBI Taxonomy" id="44253"/>
    <lineage>
        <taxon>Bacteria</taxon>
        <taxon>Bacillati</taxon>
        <taxon>Bacillota</taxon>
        <taxon>Bacilli</taxon>
        <taxon>Bacillales</taxon>
        <taxon>Paenibacillaceae</taxon>
        <taxon>Paenibacillus</taxon>
    </lineage>
</organism>
<dbReference type="GO" id="GO:0046872">
    <property type="term" value="F:metal ion binding"/>
    <property type="evidence" value="ECO:0007669"/>
    <property type="project" value="UniProtKB-KW"/>
</dbReference>
<evidence type="ECO:0000256" key="5">
    <source>
        <dbReference type="ARBA" id="ARBA00022825"/>
    </source>
</evidence>
<comment type="similarity">
    <text evidence="1 6">Belongs to the peptidase S8 family.</text>
</comment>
<evidence type="ECO:0000256" key="3">
    <source>
        <dbReference type="ARBA" id="ARBA00022723"/>
    </source>
</evidence>
<dbReference type="InterPro" id="IPR000209">
    <property type="entry name" value="Peptidase_S8/S53_dom"/>
</dbReference>
<dbReference type="Pfam" id="PF00082">
    <property type="entry name" value="Peptidase_S8"/>
    <property type="match status" value="1"/>
</dbReference>
<proteinExistence type="inferred from homology"/>
<feature type="active site" description="Charge relay system" evidence="6">
    <location>
        <position position="190"/>
    </location>
</feature>
<protein>
    <submittedName>
        <fullName evidence="8">S8 family serine peptidase</fullName>
    </submittedName>
</protein>
<dbReference type="Gene3D" id="3.40.50.200">
    <property type="entry name" value="Peptidase S8/S53 domain"/>
    <property type="match status" value="1"/>
</dbReference>
<name>A0A7X2ZF73_9BACL</name>
<evidence type="ECO:0000313" key="8">
    <source>
        <dbReference type="EMBL" id="MUG73814.1"/>
    </source>
</evidence>
<dbReference type="InterPro" id="IPR034202">
    <property type="entry name" value="Subtilisin_Carlsberg-like"/>
</dbReference>
<dbReference type="InterPro" id="IPR015500">
    <property type="entry name" value="Peptidase_S8_subtilisin-rel"/>
</dbReference>
<dbReference type="PANTHER" id="PTHR43806">
    <property type="entry name" value="PEPTIDASE S8"/>
    <property type="match status" value="1"/>
</dbReference>
<dbReference type="InterPro" id="IPR036852">
    <property type="entry name" value="Peptidase_S8/S53_dom_sf"/>
</dbReference>